<evidence type="ECO:0000256" key="2">
    <source>
        <dbReference type="ARBA" id="ARBA00004696"/>
    </source>
</evidence>
<sequence>MVPIAVQAHLLRRICGRRCAVAIDQTGRFEQIAAQARAAADQRASRVPLRRIKEMARLAPGAREARQVLRAPGCTVSVIAEVKRSTATFADLSGCGAPGVLARFYAAGGAACVSVVTGPRGAHGSLEDLDDVRAAVEVPVLANDLVVTPYQVHEARAHGADLLMLDARLEPLVLQALIDRVHSLGMCAVVKVRTRREALTTIESGGRIVAISARDPDTLAVDRARFEQVAEVLPAEVIRIVAGGVRGPHDVMDFARCGADVVLVGEAVIRSTDPQQFVAELVAAGAHPSLLHATHREAP</sequence>
<dbReference type="EC" id="4.1.1.48" evidence="3"/>
<dbReference type="Pfam" id="PF00218">
    <property type="entry name" value="IGPS"/>
    <property type="match status" value="1"/>
</dbReference>
<dbReference type="PANTHER" id="PTHR22854">
    <property type="entry name" value="TRYPTOPHAN BIOSYNTHESIS PROTEIN"/>
    <property type="match status" value="1"/>
</dbReference>
<dbReference type="CDD" id="cd00331">
    <property type="entry name" value="IGPS"/>
    <property type="match status" value="1"/>
</dbReference>
<dbReference type="PANTHER" id="PTHR22854:SF2">
    <property type="entry name" value="INDOLE-3-GLYCEROL-PHOSPHATE SYNTHASE"/>
    <property type="match status" value="1"/>
</dbReference>
<keyword evidence="4" id="KW-0028">Amino-acid biosynthesis</keyword>
<evidence type="ECO:0000256" key="5">
    <source>
        <dbReference type="ARBA" id="ARBA00022793"/>
    </source>
</evidence>
<dbReference type="SUPFAM" id="SSF51366">
    <property type="entry name" value="Ribulose-phoshate binding barrel"/>
    <property type="match status" value="1"/>
</dbReference>
<comment type="pathway">
    <text evidence="2">Amino-acid biosynthesis; L-tryptophan biosynthesis; L-tryptophan from chorismate: step 4/5.</text>
</comment>
<evidence type="ECO:0000256" key="4">
    <source>
        <dbReference type="ARBA" id="ARBA00022605"/>
    </source>
</evidence>
<dbReference type="EMBL" id="JACBXV010000060">
    <property type="protein sequence ID" value="NYS69047.1"/>
    <property type="molecule type" value="Genomic_DNA"/>
</dbReference>
<reference evidence="10 11" key="1">
    <citation type="submission" date="2020-07" db="EMBL/GenBank/DDBJ databases">
        <title>MOT database genomes.</title>
        <authorList>
            <person name="Joseph S."/>
            <person name="Aduse-Opoku J."/>
            <person name="Hashim A."/>
            <person name="Wade W."/>
            <person name="Curtis M."/>
        </authorList>
    </citation>
    <scope>NUCLEOTIDE SEQUENCE [LARGE SCALE GENOMIC DNA]</scope>
    <source>
        <strain evidence="10 11">WMus004</strain>
    </source>
</reference>
<organism evidence="10 11">
    <name type="scientific">Actinomyces bowdenii</name>
    <dbReference type="NCBI Taxonomy" id="131109"/>
    <lineage>
        <taxon>Bacteria</taxon>
        <taxon>Bacillati</taxon>
        <taxon>Actinomycetota</taxon>
        <taxon>Actinomycetes</taxon>
        <taxon>Actinomycetales</taxon>
        <taxon>Actinomycetaceae</taxon>
        <taxon>Actinomyces</taxon>
    </lineage>
</organism>
<dbReference type="InterPro" id="IPR013798">
    <property type="entry name" value="Indole-3-glycerol_P_synth_dom"/>
</dbReference>
<gene>
    <name evidence="10" type="ORF">HZZ05_05865</name>
</gene>
<accession>A0A853EI56</accession>
<dbReference type="AlphaFoldDB" id="A0A853EI56"/>
<feature type="domain" description="Indole-3-glycerol phosphate synthase" evidence="9">
    <location>
        <begin position="30"/>
        <end position="281"/>
    </location>
</feature>
<dbReference type="InterPro" id="IPR011060">
    <property type="entry name" value="RibuloseP-bd_barrel"/>
</dbReference>
<dbReference type="GO" id="GO:0000162">
    <property type="term" value="P:L-tryptophan biosynthetic process"/>
    <property type="evidence" value="ECO:0007669"/>
    <property type="project" value="UniProtKB-UniPathway"/>
</dbReference>
<dbReference type="GO" id="GO:0004425">
    <property type="term" value="F:indole-3-glycerol-phosphate synthase activity"/>
    <property type="evidence" value="ECO:0007669"/>
    <property type="project" value="UniProtKB-EC"/>
</dbReference>
<dbReference type="GO" id="GO:0004640">
    <property type="term" value="F:phosphoribosylanthranilate isomerase activity"/>
    <property type="evidence" value="ECO:0007669"/>
    <property type="project" value="TreeGrafter"/>
</dbReference>
<evidence type="ECO:0000256" key="3">
    <source>
        <dbReference type="ARBA" id="ARBA00012362"/>
    </source>
</evidence>
<keyword evidence="6" id="KW-0822">Tryptophan biosynthesis</keyword>
<keyword evidence="5" id="KW-0210">Decarboxylase</keyword>
<keyword evidence="8" id="KW-0456">Lyase</keyword>
<evidence type="ECO:0000313" key="10">
    <source>
        <dbReference type="EMBL" id="NYS69047.1"/>
    </source>
</evidence>
<proteinExistence type="predicted"/>
<evidence type="ECO:0000256" key="7">
    <source>
        <dbReference type="ARBA" id="ARBA00023141"/>
    </source>
</evidence>
<dbReference type="InterPro" id="IPR045186">
    <property type="entry name" value="Indole-3-glycerol_P_synth"/>
</dbReference>
<evidence type="ECO:0000313" key="11">
    <source>
        <dbReference type="Proteomes" id="UP000572528"/>
    </source>
</evidence>
<evidence type="ECO:0000256" key="6">
    <source>
        <dbReference type="ARBA" id="ARBA00022822"/>
    </source>
</evidence>
<keyword evidence="7" id="KW-0057">Aromatic amino acid biosynthesis</keyword>
<evidence type="ECO:0000259" key="9">
    <source>
        <dbReference type="Pfam" id="PF00218"/>
    </source>
</evidence>
<evidence type="ECO:0000256" key="1">
    <source>
        <dbReference type="ARBA" id="ARBA00001633"/>
    </source>
</evidence>
<comment type="caution">
    <text evidence="10">The sequence shown here is derived from an EMBL/GenBank/DDBJ whole genome shotgun (WGS) entry which is preliminary data.</text>
</comment>
<comment type="catalytic activity">
    <reaction evidence="1">
        <text>1-(2-carboxyphenylamino)-1-deoxy-D-ribulose 5-phosphate + H(+) = (1S,2R)-1-C-(indol-3-yl)glycerol 3-phosphate + CO2 + H2O</text>
        <dbReference type="Rhea" id="RHEA:23476"/>
        <dbReference type="ChEBI" id="CHEBI:15377"/>
        <dbReference type="ChEBI" id="CHEBI:15378"/>
        <dbReference type="ChEBI" id="CHEBI:16526"/>
        <dbReference type="ChEBI" id="CHEBI:58613"/>
        <dbReference type="ChEBI" id="CHEBI:58866"/>
        <dbReference type="EC" id="4.1.1.48"/>
    </reaction>
</comment>
<dbReference type="InterPro" id="IPR013785">
    <property type="entry name" value="Aldolase_TIM"/>
</dbReference>
<evidence type="ECO:0000256" key="8">
    <source>
        <dbReference type="ARBA" id="ARBA00023239"/>
    </source>
</evidence>
<name>A0A853EI56_9ACTO</name>
<dbReference type="Gene3D" id="3.20.20.70">
    <property type="entry name" value="Aldolase class I"/>
    <property type="match status" value="1"/>
</dbReference>
<protein>
    <recommendedName>
        <fullName evidence="3">indole-3-glycerol-phosphate synthase</fullName>
        <ecNumber evidence="3">4.1.1.48</ecNumber>
    </recommendedName>
</protein>
<dbReference type="Proteomes" id="UP000572528">
    <property type="component" value="Unassembled WGS sequence"/>
</dbReference>
<dbReference type="UniPathway" id="UPA00035">
    <property type="reaction ID" value="UER00043"/>
</dbReference>